<dbReference type="NCBIfam" id="TIGR00126">
    <property type="entry name" value="deoC"/>
    <property type="match status" value="1"/>
</dbReference>
<comment type="function">
    <text evidence="7">Catalyzes a reversible aldol reaction between acetaldehyde and D-glyceraldehyde 3-phosphate to generate 2-deoxy-D-ribose 5-phosphate.</text>
</comment>
<accession>A0A9D1N2F8</accession>
<dbReference type="Pfam" id="PF01791">
    <property type="entry name" value="DeoC"/>
    <property type="match status" value="1"/>
</dbReference>
<dbReference type="InterPro" id="IPR013785">
    <property type="entry name" value="Aldolase_TIM"/>
</dbReference>
<name>A0A9D1N2F8_9FIRM</name>
<dbReference type="SUPFAM" id="SSF51569">
    <property type="entry name" value="Aldolase"/>
    <property type="match status" value="1"/>
</dbReference>
<evidence type="ECO:0000256" key="5">
    <source>
        <dbReference type="ARBA" id="ARBA00023270"/>
    </source>
</evidence>
<gene>
    <name evidence="9" type="primary">deoC</name>
    <name evidence="9" type="ORF">IAD24_00840</name>
</gene>
<reference evidence="9" key="2">
    <citation type="journal article" date="2021" name="PeerJ">
        <title>Extensive microbial diversity within the chicken gut microbiome revealed by metagenomics and culture.</title>
        <authorList>
            <person name="Gilroy R."/>
            <person name="Ravi A."/>
            <person name="Getino M."/>
            <person name="Pursley I."/>
            <person name="Horton D.L."/>
            <person name="Alikhan N.F."/>
            <person name="Baker D."/>
            <person name="Gharbi K."/>
            <person name="Hall N."/>
            <person name="Watson M."/>
            <person name="Adriaenssens E.M."/>
            <person name="Foster-Nyarko E."/>
            <person name="Jarju S."/>
            <person name="Secka A."/>
            <person name="Antonio M."/>
            <person name="Oren A."/>
            <person name="Chaudhuri R.R."/>
            <person name="La Ragione R."/>
            <person name="Hildebrand F."/>
            <person name="Pallen M.J."/>
        </authorList>
    </citation>
    <scope>NUCLEOTIDE SEQUENCE</scope>
    <source>
        <strain evidence="9">ChiGjej2B2-16831</strain>
    </source>
</reference>
<evidence type="ECO:0000313" key="10">
    <source>
        <dbReference type="Proteomes" id="UP000824128"/>
    </source>
</evidence>
<keyword evidence="3" id="KW-0963">Cytoplasm</keyword>
<dbReference type="InterPro" id="IPR002915">
    <property type="entry name" value="DeoC/FbaB/LacD_aldolase"/>
</dbReference>
<dbReference type="EC" id="4.1.2.4" evidence="2 8"/>
<evidence type="ECO:0000256" key="1">
    <source>
        <dbReference type="ARBA" id="ARBA00010936"/>
    </source>
</evidence>
<comment type="similarity">
    <text evidence="1">Belongs to the DeoC/FbaB aldolase family. DeoC type 1 subfamily.</text>
</comment>
<dbReference type="FunFam" id="3.20.20.70:FF:000044">
    <property type="entry name" value="Deoxyribose-phosphate aldolase"/>
    <property type="match status" value="1"/>
</dbReference>
<dbReference type="InterPro" id="IPR011343">
    <property type="entry name" value="DeoC"/>
</dbReference>
<dbReference type="Proteomes" id="UP000824128">
    <property type="component" value="Unassembled WGS sequence"/>
</dbReference>
<dbReference type="Gene3D" id="3.20.20.70">
    <property type="entry name" value="Aldolase class I"/>
    <property type="match status" value="1"/>
</dbReference>
<dbReference type="GO" id="GO:0005737">
    <property type="term" value="C:cytoplasm"/>
    <property type="evidence" value="ECO:0007669"/>
    <property type="project" value="InterPro"/>
</dbReference>
<evidence type="ECO:0000256" key="7">
    <source>
        <dbReference type="ARBA" id="ARBA00056337"/>
    </source>
</evidence>
<reference evidence="9" key="1">
    <citation type="submission" date="2020-10" db="EMBL/GenBank/DDBJ databases">
        <authorList>
            <person name="Gilroy R."/>
        </authorList>
    </citation>
    <scope>NUCLEOTIDE SEQUENCE</scope>
    <source>
        <strain evidence="9">ChiGjej2B2-16831</strain>
    </source>
</reference>
<proteinExistence type="inferred from homology"/>
<organism evidence="9 10">
    <name type="scientific">Candidatus Aphodomorpha intestinavium</name>
    <dbReference type="NCBI Taxonomy" id="2840672"/>
    <lineage>
        <taxon>Bacteria</taxon>
        <taxon>Bacillati</taxon>
        <taxon>Bacillota</taxon>
        <taxon>Clostridia</taxon>
        <taxon>Eubacteriales</taxon>
        <taxon>Candidatus Aphodomorpha</taxon>
    </lineage>
</organism>
<sequence length="152" mass="15057">GFPLGAMAADAKAFEARAAVAAGAQEIDMVMNVGLARGDEWDAVQADIAAVVAAAAPAPVKVILETCLLTDGQKRRACLAAKAAGAAFVKTSTGFSTGGATEADVRLMRAAVGPDMGVKASGGVRTREDALRMLAAGATRIGASATAQIVGA</sequence>
<evidence type="ECO:0000313" key="9">
    <source>
        <dbReference type="EMBL" id="HIU93681.1"/>
    </source>
</evidence>
<dbReference type="GO" id="GO:0004139">
    <property type="term" value="F:deoxyribose-phosphate aldolase activity"/>
    <property type="evidence" value="ECO:0007669"/>
    <property type="project" value="UniProtKB-UniRule"/>
</dbReference>
<evidence type="ECO:0000256" key="4">
    <source>
        <dbReference type="ARBA" id="ARBA00023239"/>
    </source>
</evidence>
<evidence type="ECO:0000256" key="2">
    <source>
        <dbReference type="ARBA" id="ARBA00012515"/>
    </source>
</evidence>
<feature type="non-terminal residue" evidence="9">
    <location>
        <position position="1"/>
    </location>
</feature>
<dbReference type="SMART" id="SM01133">
    <property type="entry name" value="DeoC"/>
    <property type="match status" value="1"/>
</dbReference>
<comment type="caution">
    <text evidence="9">The sequence shown here is derived from an EMBL/GenBank/DDBJ whole genome shotgun (WGS) entry which is preliminary data.</text>
</comment>
<keyword evidence="5" id="KW-0704">Schiff base</keyword>
<dbReference type="PANTHER" id="PTHR10889:SF1">
    <property type="entry name" value="DEOXYRIBOSE-PHOSPHATE ALDOLASE"/>
    <property type="match status" value="1"/>
</dbReference>
<evidence type="ECO:0000256" key="3">
    <source>
        <dbReference type="ARBA" id="ARBA00022490"/>
    </source>
</evidence>
<dbReference type="EMBL" id="DVNZ01000027">
    <property type="protein sequence ID" value="HIU93681.1"/>
    <property type="molecule type" value="Genomic_DNA"/>
</dbReference>
<dbReference type="GO" id="GO:0016052">
    <property type="term" value="P:carbohydrate catabolic process"/>
    <property type="evidence" value="ECO:0007669"/>
    <property type="project" value="TreeGrafter"/>
</dbReference>
<dbReference type="GO" id="GO:0009264">
    <property type="term" value="P:deoxyribonucleotide catabolic process"/>
    <property type="evidence" value="ECO:0007669"/>
    <property type="project" value="UniProtKB-UniRule"/>
</dbReference>
<comment type="catalytic activity">
    <reaction evidence="6">
        <text>2-deoxy-D-ribose 5-phosphate = D-glyceraldehyde 3-phosphate + acetaldehyde</text>
        <dbReference type="Rhea" id="RHEA:12821"/>
        <dbReference type="ChEBI" id="CHEBI:15343"/>
        <dbReference type="ChEBI" id="CHEBI:59776"/>
        <dbReference type="ChEBI" id="CHEBI:62877"/>
        <dbReference type="EC" id="4.1.2.4"/>
    </reaction>
</comment>
<keyword evidence="4 9" id="KW-0456">Lyase</keyword>
<dbReference type="PIRSF" id="PIRSF001357">
    <property type="entry name" value="DeoC"/>
    <property type="match status" value="1"/>
</dbReference>
<evidence type="ECO:0000256" key="6">
    <source>
        <dbReference type="ARBA" id="ARBA00048791"/>
    </source>
</evidence>
<dbReference type="PANTHER" id="PTHR10889">
    <property type="entry name" value="DEOXYRIBOSE-PHOSPHATE ALDOLASE"/>
    <property type="match status" value="1"/>
</dbReference>
<dbReference type="AlphaFoldDB" id="A0A9D1N2F8"/>
<evidence type="ECO:0000256" key="8">
    <source>
        <dbReference type="NCBIfam" id="TIGR00126"/>
    </source>
</evidence>
<protein>
    <recommendedName>
        <fullName evidence="2 8">Deoxyribose-phosphate aldolase</fullName>
        <ecNumber evidence="2 8">4.1.2.4</ecNumber>
    </recommendedName>
</protein>